<dbReference type="GO" id="GO:0030544">
    <property type="term" value="F:Hsp70 protein binding"/>
    <property type="evidence" value="ECO:0007669"/>
    <property type="project" value="UniProtKB-UniRule"/>
</dbReference>
<feature type="domain" description="Hikeshi-like C-terminal" evidence="2">
    <location>
        <begin position="73"/>
        <end position="129"/>
    </location>
</feature>
<comment type="subcellular location">
    <subcellularLocation>
        <location evidence="1">Cytoplasm</location>
    </subcellularLocation>
    <subcellularLocation>
        <location evidence="1">Cytoplasm</location>
        <location evidence="1">Cytosol</location>
    </subcellularLocation>
    <subcellularLocation>
        <location evidence="1">Nucleus</location>
    </subcellularLocation>
</comment>
<organism evidence="3 4">
    <name type="scientific">Callorhinchus milii</name>
    <name type="common">Ghost shark</name>
    <dbReference type="NCBI Taxonomy" id="7868"/>
    <lineage>
        <taxon>Eukaryota</taxon>
        <taxon>Metazoa</taxon>
        <taxon>Chordata</taxon>
        <taxon>Craniata</taxon>
        <taxon>Vertebrata</taxon>
        <taxon>Chondrichthyes</taxon>
        <taxon>Holocephali</taxon>
        <taxon>Chimaeriformes</taxon>
        <taxon>Callorhinchidae</taxon>
        <taxon>Callorhinchus</taxon>
    </lineage>
</organism>
<reference evidence="3" key="4">
    <citation type="submission" date="2025-08" db="UniProtKB">
        <authorList>
            <consortium name="Ensembl"/>
        </authorList>
    </citation>
    <scope>IDENTIFICATION</scope>
</reference>
<dbReference type="GO" id="GO:0034605">
    <property type="term" value="P:cellular response to heat"/>
    <property type="evidence" value="ECO:0007669"/>
    <property type="project" value="UniProtKB-UniRule"/>
</dbReference>
<dbReference type="InParanoid" id="A0A4W3K2J0"/>
<evidence type="ECO:0000313" key="3">
    <source>
        <dbReference type="Ensembl" id="ENSCMIP00000038145.1"/>
    </source>
</evidence>
<dbReference type="GO" id="GO:0006606">
    <property type="term" value="P:protein import into nucleus"/>
    <property type="evidence" value="ECO:0007669"/>
    <property type="project" value="UniProtKB-UniRule"/>
</dbReference>
<reference evidence="3" key="5">
    <citation type="submission" date="2025-09" db="UniProtKB">
        <authorList>
            <consortium name="Ensembl"/>
        </authorList>
    </citation>
    <scope>IDENTIFICATION</scope>
</reference>
<dbReference type="AlphaFoldDB" id="A0A4W3K2J0"/>
<dbReference type="GO" id="GO:0005829">
    <property type="term" value="C:cytosol"/>
    <property type="evidence" value="ECO:0007669"/>
    <property type="project" value="UniProtKB-SubCell"/>
</dbReference>
<comment type="subunit">
    <text evidence="1">Forms an asymmetric homodimer; required for binding and nuclear import of HSP70 proteins. Interacts with ATP-bound HSP70 proteins.</text>
</comment>
<reference evidence="4" key="2">
    <citation type="journal article" date="2007" name="PLoS Biol.">
        <title>Survey sequencing and comparative analysis of the elephant shark (Callorhinchus milii) genome.</title>
        <authorList>
            <person name="Venkatesh B."/>
            <person name="Kirkness E.F."/>
            <person name="Loh Y.H."/>
            <person name="Halpern A.L."/>
            <person name="Lee A.P."/>
            <person name="Johnson J."/>
            <person name="Dandona N."/>
            <person name="Viswanathan L.D."/>
            <person name="Tay A."/>
            <person name="Venter J.C."/>
            <person name="Strausberg R.L."/>
            <person name="Brenner S."/>
        </authorList>
    </citation>
    <scope>NUCLEOTIDE SEQUENCE [LARGE SCALE GENOMIC DNA]</scope>
</reference>
<dbReference type="GO" id="GO:0061608">
    <property type="term" value="F:nuclear import signal receptor activity"/>
    <property type="evidence" value="ECO:0007669"/>
    <property type="project" value="UniProtKB-UniRule"/>
</dbReference>
<evidence type="ECO:0000313" key="4">
    <source>
        <dbReference type="Proteomes" id="UP000314986"/>
    </source>
</evidence>
<dbReference type="Ensembl" id="ENSCMIT00000038695.1">
    <property type="protein sequence ID" value="ENSCMIP00000038145.1"/>
    <property type="gene ID" value="ENSCMIG00000016030.1"/>
</dbReference>
<dbReference type="Pfam" id="PF21057">
    <property type="entry name" value="Hikeshi-like_C"/>
    <property type="match status" value="1"/>
</dbReference>
<dbReference type="PANTHER" id="PTHR12925:SF0">
    <property type="entry name" value="PROTEIN HIKESHI"/>
    <property type="match status" value="1"/>
</dbReference>
<sequence length="129" mass="14771">KMEQKFVFNLQNHEDINHTVDCVPVWQLLRFITKDKPSAIFKLGVGWELPKAQSKRNSHSVAQIGISISVAGMLENIVNFAASFAITQCQIVPNLSELYIPATVVSAFLKQKYENLQRRMTHNPKFWKN</sequence>
<dbReference type="STRING" id="7868.ENSCMIP00000038145"/>
<proteinExistence type="inferred from homology"/>
<dbReference type="GO" id="GO:0005634">
    <property type="term" value="C:nucleus"/>
    <property type="evidence" value="ECO:0007669"/>
    <property type="project" value="UniProtKB-SubCell"/>
</dbReference>
<name>A0A4W3K2J0_CALMI</name>
<comment type="function">
    <text evidence="1">Acts as a specific nuclear import carrier for HSP70 proteins following heat-shock stress: acts by mediating the nucleoporin-dependent translocation of ATP-bound HSP70 proteins into the nucleus. HSP70 proteins import is required to protect cells from heat shock damages. Does not translocate ADP-bound HSP70 proteins into the nucleus.</text>
</comment>
<protein>
    <recommendedName>
        <fullName evidence="1">Protein Hikeshi</fullName>
    </recommendedName>
</protein>
<keyword evidence="4" id="KW-1185">Reference proteome</keyword>
<dbReference type="InterPro" id="IPR031318">
    <property type="entry name" value="OPI10"/>
</dbReference>
<comment type="similarity">
    <text evidence="1">Belongs to the OPI10 family.</text>
</comment>
<accession>A0A4W3K2J0</accession>
<reference evidence="4" key="1">
    <citation type="journal article" date="2006" name="Science">
        <title>Ancient noncoding elements conserved in the human genome.</title>
        <authorList>
            <person name="Venkatesh B."/>
            <person name="Kirkness E.F."/>
            <person name="Loh Y.H."/>
            <person name="Halpern A.L."/>
            <person name="Lee A.P."/>
            <person name="Johnson J."/>
            <person name="Dandona N."/>
            <person name="Viswanathan L.D."/>
            <person name="Tay A."/>
            <person name="Venter J.C."/>
            <person name="Strausberg R.L."/>
            <person name="Brenner S."/>
        </authorList>
    </citation>
    <scope>NUCLEOTIDE SEQUENCE [LARGE SCALE GENOMIC DNA]</scope>
</reference>
<keyword evidence="1" id="KW-0653">Protein transport</keyword>
<keyword evidence="1" id="KW-0963">Cytoplasm</keyword>
<evidence type="ECO:0000256" key="1">
    <source>
        <dbReference type="RuleBase" id="RU369060"/>
    </source>
</evidence>
<evidence type="ECO:0000259" key="2">
    <source>
        <dbReference type="Pfam" id="PF21057"/>
    </source>
</evidence>
<dbReference type="InterPro" id="IPR048364">
    <property type="entry name" value="Hikeshi-like_C"/>
</dbReference>
<reference evidence="4" key="3">
    <citation type="journal article" date="2014" name="Nature">
        <title>Elephant shark genome provides unique insights into gnathostome evolution.</title>
        <authorList>
            <consortium name="International Elephant Shark Genome Sequencing Consortium"/>
            <person name="Venkatesh B."/>
            <person name="Lee A.P."/>
            <person name="Ravi V."/>
            <person name="Maurya A.K."/>
            <person name="Lian M.M."/>
            <person name="Swann J.B."/>
            <person name="Ohta Y."/>
            <person name="Flajnik M.F."/>
            <person name="Sutoh Y."/>
            <person name="Kasahara M."/>
            <person name="Hoon S."/>
            <person name="Gangu V."/>
            <person name="Roy S.W."/>
            <person name="Irimia M."/>
            <person name="Korzh V."/>
            <person name="Kondrychyn I."/>
            <person name="Lim Z.W."/>
            <person name="Tay B.H."/>
            <person name="Tohari S."/>
            <person name="Kong K.W."/>
            <person name="Ho S."/>
            <person name="Lorente-Galdos B."/>
            <person name="Quilez J."/>
            <person name="Marques-Bonet T."/>
            <person name="Raney B.J."/>
            <person name="Ingham P.W."/>
            <person name="Tay A."/>
            <person name="Hillier L.W."/>
            <person name="Minx P."/>
            <person name="Boehm T."/>
            <person name="Wilson R.K."/>
            <person name="Brenner S."/>
            <person name="Warren W.C."/>
        </authorList>
    </citation>
    <scope>NUCLEOTIDE SEQUENCE [LARGE SCALE GENOMIC DNA]</scope>
</reference>
<keyword evidence="1" id="KW-0813">Transport</keyword>
<dbReference type="PANTHER" id="PTHR12925">
    <property type="entry name" value="HIKESHI FAMILY MEMBER"/>
    <property type="match status" value="1"/>
</dbReference>
<keyword evidence="1" id="KW-0539">Nucleus</keyword>
<dbReference type="Proteomes" id="UP000314986">
    <property type="component" value="Unassembled WGS sequence"/>
</dbReference>